<comment type="subcellular location">
    <subcellularLocation>
        <location evidence="8">Cytoplasm</location>
    </subcellularLocation>
</comment>
<keyword evidence="1 8" id="KW-0444">Lipid biosynthesis</keyword>
<dbReference type="NCBIfam" id="TIGR00556">
    <property type="entry name" value="pantethn_trn"/>
    <property type="match status" value="1"/>
</dbReference>
<evidence type="ECO:0000256" key="4">
    <source>
        <dbReference type="ARBA" id="ARBA00022832"/>
    </source>
</evidence>
<feature type="domain" description="4'-phosphopantetheinyl transferase" evidence="9">
    <location>
        <begin position="4"/>
        <end position="105"/>
    </location>
</feature>
<comment type="function">
    <text evidence="8">Transfers the 4'-phosphopantetheine moiety from coenzyme A to a Ser of acyl-carrier-protein.</text>
</comment>
<dbReference type="Proteomes" id="UP001597295">
    <property type="component" value="Unassembled WGS sequence"/>
</dbReference>
<keyword evidence="4 8" id="KW-0276">Fatty acid metabolism</keyword>
<dbReference type="Gene3D" id="3.90.470.20">
    <property type="entry name" value="4'-phosphopantetheinyl transferase domain"/>
    <property type="match status" value="1"/>
</dbReference>
<dbReference type="SUPFAM" id="SSF56214">
    <property type="entry name" value="4'-phosphopantetheinyl transferase"/>
    <property type="match status" value="1"/>
</dbReference>
<dbReference type="NCBIfam" id="TIGR00516">
    <property type="entry name" value="acpS"/>
    <property type="match status" value="1"/>
</dbReference>
<comment type="cofactor">
    <cofactor evidence="8">
        <name>Mg(2+)</name>
        <dbReference type="ChEBI" id="CHEBI:18420"/>
    </cofactor>
</comment>
<dbReference type="InterPro" id="IPR037143">
    <property type="entry name" value="4-PPantetheinyl_Trfase_dom_sf"/>
</dbReference>
<dbReference type="GO" id="GO:0008897">
    <property type="term" value="F:holo-[acyl-carrier-protein] synthase activity"/>
    <property type="evidence" value="ECO:0007669"/>
    <property type="project" value="UniProtKB-EC"/>
</dbReference>
<name>A0ABW5DSY7_9PROT</name>
<evidence type="ECO:0000313" key="11">
    <source>
        <dbReference type="Proteomes" id="UP001597295"/>
    </source>
</evidence>
<evidence type="ECO:0000313" key="10">
    <source>
        <dbReference type="EMBL" id="MFD2263071.1"/>
    </source>
</evidence>
<dbReference type="InterPro" id="IPR008278">
    <property type="entry name" value="4-PPantetheinyl_Trfase_dom"/>
</dbReference>
<dbReference type="HAMAP" id="MF_00101">
    <property type="entry name" value="AcpS"/>
    <property type="match status" value="1"/>
</dbReference>
<keyword evidence="2 8" id="KW-0808">Transferase</keyword>
<evidence type="ECO:0000256" key="6">
    <source>
        <dbReference type="ARBA" id="ARBA00023098"/>
    </source>
</evidence>
<dbReference type="EMBL" id="JBHUIP010000009">
    <property type="protein sequence ID" value="MFD2263071.1"/>
    <property type="molecule type" value="Genomic_DNA"/>
</dbReference>
<comment type="caution">
    <text evidence="10">The sequence shown here is derived from an EMBL/GenBank/DDBJ whole genome shotgun (WGS) entry which is preliminary data.</text>
</comment>
<sequence>MIIGIGNDLCDIRRIEKSLARFGDRFKNRVFTDIEKAKADRRAAPAGTYAKRFAAKEATAKALGTGINFGVSWREIGVVNLPGGKPTLVLTGRAAEKLAELTPEGYRAQIDITLTDEYPLAQAFVMISAVPIK</sequence>
<keyword evidence="6 8" id="KW-0443">Lipid metabolism</keyword>
<comment type="similarity">
    <text evidence="8">Belongs to the P-Pant transferase superfamily. AcpS family.</text>
</comment>
<dbReference type="Pfam" id="PF01648">
    <property type="entry name" value="ACPS"/>
    <property type="match status" value="1"/>
</dbReference>
<evidence type="ECO:0000259" key="9">
    <source>
        <dbReference type="Pfam" id="PF01648"/>
    </source>
</evidence>
<evidence type="ECO:0000256" key="5">
    <source>
        <dbReference type="ARBA" id="ARBA00022842"/>
    </source>
</evidence>
<accession>A0ABW5DSY7</accession>
<proteinExistence type="inferred from homology"/>
<keyword evidence="3 8" id="KW-0479">Metal-binding</keyword>
<dbReference type="RefSeq" id="WP_379876043.1">
    <property type="nucleotide sequence ID" value="NZ_JBHUIP010000009.1"/>
</dbReference>
<comment type="catalytic activity">
    <reaction evidence="8">
        <text>apo-[ACP] + CoA = holo-[ACP] + adenosine 3',5'-bisphosphate + H(+)</text>
        <dbReference type="Rhea" id="RHEA:12068"/>
        <dbReference type="Rhea" id="RHEA-COMP:9685"/>
        <dbReference type="Rhea" id="RHEA-COMP:9690"/>
        <dbReference type="ChEBI" id="CHEBI:15378"/>
        <dbReference type="ChEBI" id="CHEBI:29999"/>
        <dbReference type="ChEBI" id="CHEBI:57287"/>
        <dbReference type="ChEBI" id="CHEBI:58343"/>
        <dbReference type="ChEBI" id="CHEBI:64479"/>
        <dbReference type="EC" id="2.7.8.7"/>
    </reaction>
</comment>
<keyword evidence="7 8" id="KW-0275">Fatty acid biosynthesis</keyword>
<dbReference type="InterPro" id="IPR002582">
    <property type="entry name" value="ACPS"/>
</dbReference>
<evidence type="ECO:0000256" key="2">
    <source>
        <dbReference type="ARBA" id="ARBA00022679"/>
    </source>
</evidence>
<reference evidence="11" key="1">
    <citation type="journal article" date="2019" name="Int. J. Syst. Evol. Microbiol.">
        <title>The Global Catalogue of Microorganisms (GCM) 10K type strain sequencing project: providing services to taxonomists for standard genome sequencing and annotation.</title>
        <authorList>
            <consortium name="The Broad Institute Genomics Platform"/>
            <consortium name="The Broad Institute Genome Sequencing Center for Infectious Disease"/>
            <person name="Wu L."/>
            <person name="Ma J."/>
        </authorList>
    </citation>
    <scope>NUCLEOTIDE SEQUENCE [LARGE SCALE GENOMIC DNA]</scope>
    <source>
        <strain evidence="11">CGMCC 1.19062</strain>
    </source>
</reference>
<dbReference type="InterPro" id="IPR004568">
    <property type="entry name" value="Ppantetheine-prot_Trfase_dom"/>
</dbReference>
<protein>
    <recommendedName>
        <fullName evidence="8">Holo-[acyl-carrier-protein] synthase</fullName>
        <shortName evidence="8">Holo-ACP synthase</shortName>
        <ecNumber evidence="8">2.7.8.7</ecNumber>
    </recommendedName>
    <alternativeName>
        <fullName evidence="8">4'-phosphopantetheinyl transferase AcpS</fullName>
    </alternativeName>
</protein>
<feature type="binding site" evidence="8">
    <location>
        <position position="57"/>
    </location>
    <ligand>
        <name>Mg(2+)</name>
        <dbReference type="ChEBI" id="CHEBI:18420"/>
    </ligand>
</feature>
<evidence type="ECO:0000256" key="8">
    <source>
        <dbReference type="HAMAP-Rule" id="MF_00101"/>
    </source>
</evidence>
<evidence type="ECO:0000256" key="7">
    <source>
        <dbReference type="ARBA" id="ARBA00023160"/>
    </source>
</evidence>
<keyword evidence="8" id="KW-0963">Cytoplasm</keyword>
<evidence type="ECO:0000256" key="3">
    <source>
        <dbReference type="ARBA" id="ARBA00022723"/>
    </source>
</evidence>
<keyword evidence="11" id="KW-1185">Reference proteome</keyword>
<evidence type="ECO:0000256" key="1">
    <source>
        <dbReference type="ARBA" id="ARBA00022516"/>
    </source>
</evidence>
<feature type="binding site" evidence="8">
    <location>
        <position position="8"/>
    </location>
    <ligand>
        <name>Mg(2+)</name>
        <dbReference type="ChEBI" id="CHEBI:18420"/>
    </ligand>
</feature>
<dbReference type="EC" id="2.7.8.7" evidence="8"/>
<gene>
    <name evidence="8 10" type="primary">acpS</name>
    <name evidence="10" type="ORF">ACFSM5_09255</name>
</gene>
<organism evidence="10 11">
    <name type="scientific">Lacibacterium aquatile</name>
    <dbReference type="NCBI Taxonomy" id="1168082"/>
    <lineage>
        <taxon>Bacteria</taxon>
        <taxon>Pseudomonadati</taxon>
        <taxon>Pseudomonadota</taxon>
        <taxon>Alphaproteobacteria</taxon>
        <taxon>Rhodospirillales</taxon>
        <taxon>Rhodospirillaceae</taxon>
    </lineage>
</organism>
<keyword evidence="5 8" id="KW-0460">Magnesium</keyword>